<dbReference type="Gene3D" id="3.90.1750.10">
    <property type="entry name" value="Hect, E3 ligase catalytic domains"/>
    <property type="match status" value="1"/>
</dbReference>
<dbReference type="InParanoid" id="A0A067MZ00"/>
<evidence type="ECO:0000256" key="6">
    <source>
        <dbReference type="PROSITE-ProRule" id="PRU00104"/>
    </source>
</evidence>
<keyword evidence="5 6" id="KW-0833">Ubl conjugation pathway</keyword>
<dbReference type="EMBL" id="KL198017">
    <property type="protein sequence ID" value="KDQ20978.1"/>
    <property type="molecule type" value="Genomic_DNA"/>
</dbReference>
<dbReference type="FunCoup" id="A0A067MZ00">
    <property type="interactions" value="220"/>
</dbReference>
<feature type="active site" description="Glycyl thioester intermediate" evidence="6">
    <location>
        <position position="1035"/>
    </location>
</feature>
<evidence type="ECO:0000256" key="3">
    <source>
        <dbReference type="ARBA" id="ARBA00012485"/>
    </source>
</evidence>
<dbReference type="PROSITE" id="PS50096">
    <property type="entry name" value="IQ"/>
    <property type="match status" value="1"/>
</dbReference>
<dbReference type="CDD" id="cd00078">
    <property type="entry name" value="HECTc"/>
    <property type="match status" value="1"/>
</dbReference>
<dbReference type="Pfam" id="PF00632">
    <property type="entry name" value="HECT"/>
    <property type="match status" value="1"/>
</dbReference>
<dbReference type="Proteomes" id="UP000027195">
    <property type="component" value="Unassembled WGS sequence"/>
</dbReference>
<evidence type="ECO:0000256" key="1">
    <source>
        <dbReference type="ARBA" id="ARBA00000885"/>
    </source>
</evidence>
<dbReference type="GO" id="GO:0006511">
    <property type="term" value="P:ubiquitin-dependent protein catabolic process"/>
    <property type="evidence" value="ECO:0007669"/>
    <property type="project" value="TreeGrafter"/>
</dbReference>
<dbReference type="SUPFAM" id="SSF56204">
    <property type="entry name" value="Hect, E3 ligase catalytic domain"/>
    <property type="match status" value="1"/>
</dbReference>
<dbReference type="PANTHER" id="PTHR45700:SF2">
    <property type="entry name" value="UBIQUITIN-PROTEIN LIGASE E3C"/>
    <property type="match status" value="1"/>
</dbReference>
<dbReference type="CDD" id="cd23766">
    <property type="entry name" value="IQCG"/>
    <property type="match status" value="1"/>
</dbReference>
<dbReference type="PROSITE" id="PS50237">
    <property type="entry name" value="HECT"/>
    <property type="match status" value="1"/>
</dbReference>
<dbReference type="OrthoDB" id="8068875at2759"/>
<proteinExistence type="predicted"/>
<protein>
    <recommendedName>
        <fullName evidence="3">HECT-type E3 ubiquitin transferase</fullName>
        <ecNumber evidence="3">2.3.2.26</ecNumber>
    </recommendedName>
</protein>
<evidence type="ECO:0000256" key="7">
    <source>
        <dbReference type="SAM" id="Coils"/>
    </source>
</evidence>
<feature type="compositionally biased region" description="Acidic residues" evidence="8">
    <location>
        <begin position="359"/>
        <end position="369"/>
    </location>
</feature>
<evidence type="ECO:0000256" key="2">
    <source>
        <dbReference type="ARBA" id="ARBA00004906"/>
    </source>
</evidence>
<dbReference type="AlphaFoldDB" id="A0A067MZ00"/>
<dbReference type="InterPro" id="IPR044611">
    <property type="entry name" value="E3A/B/C-like"/>
</dbReference>
<comment type="catalytic activity">
    <reaction evidence="1">
        <text>S-ubiquitinyl-[E2 ubiquitin-conjugating enzyme]-L-cysteine + [acceptor protein]-L-lysine = [E2 ubiquitin-conjugating enzyme]-L-cysteine + N(6)-ubiquitinyl-[acceptor protein]-L-lysine.</text>
        <dbReference type="EC" id="2.3.2.26"/>
    </reaction>
</comment>
<accession>A0A067MZ00</accession>
<comment type="pathway">
    <text evidence="2">Protein modification; protein ubiquitination.</text>
</comment>
<organism evidence="10 11">
    <name type="scientific">Botryobasidium botryosum (strain FD-172 SS1)</name>
    <dbReference type="NCBI Taxonomy" id="930990"/>
    <lineage>
        <taxon>Eukaryota</taxon>
        <taxon>Fungi</taxon>
        <taxon>Dikarya</taxon>
        <taxon>Basidiomycota</taxon>
        <taxon>Agaricomycotina</taxon>
        <taxon>Agaricomycetes</taxon>
        <taxon>Cantharellales</taxon>
        <taxon>Botryobasidiaceae</taxon>
        <taxon>Botryobasidium</taxon>
    </lineage>
</organism>
<feature type="region of interest" description="Disordered" evidence="8">
    <location>
        <begin position="346"/>
        <end position="396"/>
    </location>
</feature>
<name>A0A067MZ00_BOTB1</name>
<gene>
    <name evidence="10" type="ORF">BOTBODRAFT_26989</name>
</gene>
<dbReference type="HOGENOM" id="CLU_002173_2_4_1"/>
<feature type="coiled-coil region" evidence="7">
    <location>
        <begin position="27"/>
        <end position="54"/>
    </location>
</feature>
<evidence type="ECO:0000313" key="10">
    <source>
        <dbReference type="EMBL" id="KDQ20978.1"/>
    </source>
</evidence>
<sequence length="1067" mass="118620">MLPSFSFSGPGRTRQINLGGSHTTATHADILDKVKAQRAERQDLRRKKESALKIQAWWRGRVQAQKVRAQLRRAFDDGAANWPLRGKDAIMWTRALIVGGEDWDRLGKWSEIYASYPDKTAIFEPFSGSGRESWLVLLRQISLLVLRALAVSPESKYAISHLSVLNTLLSTPAFSQALPTNGSNICAEITSYLIPRGFYSYISRAFCLIPVTSKTSPSLPPLTTLSVSPFFTYTPQSSQFATVLTQFYTYILSLPLVPNRLPIPSVTYLAANLQLQHLQLLDGNALILALDATSVEPKIHLMANLLTFVPVRIPTLASSALNAYLELLTAIMDGLPVGALEPQASPSSAAGIAPAWSDSESDSEEEEEPSTSGPSRFPRTAGGPAKAPVAPPPLPVLDARTQTRLQVLVGPAHLTALLAATARSTDARSRLISFFLSLWAVWPAKKDDVLGLITGGGAGGALVKEVWRGWVRGSPLGKEQNAEGKAVSDTLMDPSFASSWPPVIFLAELYTHALLTMGDDEFFSSANTALTLASAPGAAAMIKTRNPLTLDELTALSRQLIHLVFPLYWREDQVDVKQRSVPGVRMRWEGVRERITRCLKAIHLRDSRRPFTPPGHWLMVSEADMVSFAQAAVFEEQQLDQTAPSPRFLSKRQLAFLSPRLGVLNNIPFTIPFDVRVGIFRQFVKNDSGKLGIDEWSSFGTGRRGGRRSTHRAVVRRGNIAKDGFDHLGSLGQELKGRVHITFLDQWGNEESGIDGGGLFKEFLTSLSREVFDSNRGLWLATTRQELYPNPHTYAREPHQLEWYKFIGRVLGKALYEGILLDVAFASFFLAKWLGKPSHLDDLNSLDPELYQGLIFLKNYEGNFEELALNFTITDKEFDVAKTIELVHNGSNIAVSRDNRLQYIYLVSHYRLNVQIRQQSEAFFSGLSDIIDPKWLRMFNQQELQILIGGVEDPIDIDDLRSNAVYGGLYDDQHDTIQSFWKVVKSFDQNQRRMLLRFVTSCSRPPLLGFKELVPRFAIRDAGTDDQRLPTAGTCVNLLKLPRYSDEGVLRQKLLQAISSGAGFDLS</sequence>
<dbReference type="FunFam" id="3.30.2160.10:FF:000002">
    <property type="entry name" value="Putative Ubiquitin-protein ligase E3C"/>
    <property type="match status" value="1"/>
</dbReference>
<dbReference type="STRING" id="930990.A0A067MZ00"/>
<dbReference type="InterPro" id="IPR035983">
    <property type="entry name" value="Hect_E3_ubiquitin_ligase"/>
</dbReference>
<evidence type="ECO:0000256" key="5">
    <source>
        <dbReference type="ARBA" id="ARBA00022786"/>
    </source>
</evidence>
<feature type="domain" description="HECT" evidence="9">
    <location>
        <begin position="735"/>
        <end position="1067"/>
    </location>
</feature>
<evidence type="ECO:0000256" key="4">
    <source>
        <dbReference type="ARBA" id="ARBA00022679"/>
    </source>
</evidence>
<dbReference type="InterPro" id="IPR000569">
    <property type="entry name" value="HECT_dom"/>
</dbReference>
<dbReference type="PANTHER" id="PTHR45700">
    <property type="entry name" value="UBIQUITIN-PROTEIN LIGASE E3C"/>
    <property type="match status" value="1"/>
</dbReference>
<evidence type="ECO:0000256" key="8">
    <source>
        <dbReference type="SAM" id="MobiDB-lite"/>
    </source>
</evidence>
<dbReference type="GO" id="GO:0061630">
    <property type="term" value="F:ubiquitin protein ligase activity"/>
    <property type="evidence" value="ECO:0007669"/>
    <property type="project" value="UniProtKB-EC"/>
</dbReference>
<dbReference type="Gene3D" id="3.30.2160.10">
    <property type="entry name" value="Hect, E3 ligase catalytic domain"/>
    <property type="match status" value="1"/>
</dbReference>
<keyword evidence="11" id="KW-1185">Reference proteome</keyword>
<dbReference type="FunFam" id="3.30.2410.10:FF:000017">
    <property type="entry name" value="E3 ubiquitin-protein ligase UPL7"/>
    <property type="match status" value="1"/>
</dbReference>
<reference evidence="11" key="1">
    <citation type="journal article" date="2014" name="Proc. Natl. Acad. Sci. U.S.A.">
        <title>Extensive sampling of basidiomycete genomes demonstrates inadequacy of the white-rot/brown-rot paradigm for wood decay fungi.</title>
        <authorList>
            <person name="Riley R."/>
            <person name="Salamov A.A."/>
            <person name="Brown D.W."/>
            <person name="Nagy L.G."/>
            <person name="Floudas D."/>
            <person name="Held B.W."/>
            <person name="Levasseur A."/>
            <person name="Lombard V."/>
            <person name="Morin E."/>
            <person name="Otillar R."/>
            <person name="Lindquist E.A."/>
            <person name="Sun H."/>
            <person name="LaButti K.M."/>
            <person name="Schmutz J."/>
            <person name="Jabbour D."/>
            <person name="Luo H."/>
            <person name="Baker S.E."/>
            <person name="Pisabarro A.G."/>
            <person name="Walton J.D."/>
            <person name="Blanchette R.A."/>
            <person name="Henrissat B."/>
            <person name="Martin F."/>
            <person name="Cullen D."/>
            <person name="Hibbett D.S."/>
            <person name="Grigoriev I.V."/>
        </authorList>
    </citation>
    <scope>NUCLEOTIDE SEQUENCE [LARGE SCALE GENOMIC DNA]</scope>
    <source>
        <strain evidence="11">FD-172 SS1</strain>
    </source>
</reference>
<dbReference type="SMART" id="SM00119">
    <property type="entry name" value="HECTc"/>
    <property type="match status" value="1"/>
</dbReference>
<evidence type="ECO:0000259" key="9">
    <source>
        <dbReference type="PROSITE" id="PS50237"/>
    </source>
</evidence>
<dbReference type="EC" id="2.3.2.26" evidence="3"/>
<dbReference type="GO" id="GO:0000209">
    <property type="term" value="P:protein polyubiquitination"/>
    <property type="evidence" value="ECO:0007669"/>
    <property type="project" value="InterPro"/>
</dbReference>
<keyword evidence="4" id="KW-0808">Transferase</keyword>
<dbReference type="Gene3D" id="3.30.2410.10">
    <property type="entry name" value="Hect, E3 ligase catalytic domain"/>
    <property type="match status" value="1"/>
</dbReference>
<evidence type="ECO:0000313" key="11">
    <source>
        <dbReference type="Proteomes" id="UP000027195"/>
    </source>
</evidence>
<feature type="compositionally biased region" description="Low complexity" evidence="8">
    <location>
        <begin position="370"/>
        <end position="388"/>
    </location>
</feature>
<feature type="compositionally biased region" description="Low complexity" evidence="8">
    <location>
        <begin position="346"/>
        <end position="358"/>
    </location>
</feature>
<keyword evidence="7" id="KW-0175">Coiled coil</keyword>